<dbReference type="HOGENOM" id="CLU_010194_1_3_0"/>
<dbReference type="PRINTS" id="PR00080">
    <property type="entry name" value="SDRFAMILY"/>
</dbReference>
<keyword evidence="2" id="KW-0560">Oxidoreductase</keyword>
<dbReference type="InterPro" id="IPR036291">
    <property type="entry name" value="NAD(P)-bd_dom_sf"/>
</dbReference>
<evidence type="ECO:0000313" key="2">
    <source>
        <dbReference type="EMBL" id="CCB88660.1"/>
    </source>
</evidence>
<dbReference type="SUPFAM" id="SSF51735">
    <property type="entry name" value="NAD(P)-binding Rossmann-fold domains"/>
    <property type="match status" value="1"/>
</dbReference>
<dbReference type="GO" id="GO:0032787">
    <property type="term" value="P:monocarboxylic acid metabolic process"/>
    <property type="evidence" value="ECO:0007669"/>
    <property type="project" value="UniProtKB-ARBA"/>
</dbReference>
<reference evidence="2 3" key="2">
    <citation type="journal article" date="2011" name="Mol. Biol. Evol.">
        <title>Unity in variety--the pan-genome of the Chlamydiae.</title>
        <authorList>
            <person name="Collingro A."/>
            <person name="Tischler P."/>
            <person name="Weinmaier T."/>
            <person name="Penz T."/>
            <person name="Heinz E."/>
            <person name="Brunham R.C."/>
            <person name="Read T.D."/>
            <person name="Bavoil P.M."/>
            <person name="Sachse K."/>
            <person name="Kahane S."/>
            <person name="Friedman M.G."/>
            <person name="Rattei T."/>
            <person name="Myers G.S."/>
            <person name="Horn M."/>
        </authorList>
    </citation>
    <scope>NUCLEOTIDE SEQUENCE [LARGE SCALE GENOMIC DNA]</scope>
    <source>
        <strain evidence="3">ATCC VR-1471 / Z</strain>
    </source>
</reference>
<evidence type="ECO:0000313" key="3">
    <source>
        <dbReference type="Proteomes" id="UP000000496"/>
    </source>
</evidence>
<dbReference type="OrthoDB" id="9803333at2"/>
<dbReference type="EC" id="1.1.1.47" evidence="2"/>
<dbReference type="AlphaFoldDB" id="F8L7D3"/>
<dbReference type="PROSITE" id="PS00061">
    <property type="entry name" value="ADH_SHORT"/>
    <property type="match status" value="1"/>
</dbReference>
<protein>
    <submittedName>
        <fullName evidence="2">Glucose 1-dehydrogenase</fullName>
        <ecNumber evidence="2">1.1.1.47</ecNumber>
    </submittedName>
</protein>
<dbReference type="STRING" id="331113.SNE_A07830"/>
<comment type="similarity">
    <text evidence="1">Belongs to the short-chain dehydrogenases/reductases (SDR) family.</text>
</comment>
<dbReference type="Gene3D" id="3.40.50.720">
    <property type="entry name" value="NAD(P)-binding Rossmann-like Domain"/>
    <property type="match status" value="1"/>
</dbReference>
<dbReference type="FunFam" id="3.40.50.720:FF:000084">
    <property type="entry name" value="Short-chain dehydrogenase reductase"/>
    <property type="match status" value="1"/>
</dbReference>
<accession>F8L7D3</accession>
<dbReference type="NCBIfam" id="NF005559">
    <property type="entry name" value="PRK07231.1"/>
    <property type="match status" value="1"/>
</dbReference>
<evidence type="ECO:0000256" key="1">
    <source>
        <dbReference type="ARBA" id="ARBA00006484"/>
    </source>
</evidence>
<keyword evidence="3" id="KW-1185">Reference proteome</keyword>
<gene>
    <name evidence="2" type="primary">gdh</name>
    <name evidence="2" type="ordered locus">SNE_A07830</name>
</gene>
<dbReference type="PRINTS" id="PR00081">
    <property type="entry name" value="GDHRDH"/>
</dbReference>
<organism evidence="2 3">
    <name type="scientific">Simkania negevensis (strain ATCC VR-1471 / DSM 27360 / Z)</name>
    <dbReference type="NCBI Taxonomy" id="331113"/>
    <lineage>
        <taxon>Bacteria</taxon>
        <taxon>Pseudomonadati</taxon>
        <taxon>Chlamydiota</taxon>
        <taxon>Chlamydiia</taxon>
        <taxon>Parachlamydiales</taxon>
        <taxon>Simkaniaceae</taxon>
        <taxon>Simkania</taxon>
    </lineage>
</organism>
<sequence>MEKYPKQKPAEVVMPVCDLPDLLKGQKAIVTGSSSGIGKGVAIALAKAGADVVINYAGSKERAEEVAQEVSAIGRQALVIKADVSQEDQVQAMFKETVEKFGTVDIVINNAGLQKDSCFADMTIDQWNKVIGINLTGQFLCSREAIREFLRRGIRKEVSCAAGKIICMSSVHEMIPWSGHANYAASKGGVMLLMKSIAQEYASQRIRVNSICPGAIRTPINKEAWETPEAYEKLMNVIPYKRIGEPPDIGHTAVWLASDLADYINGTSIFVDGGMTLFPGFTTNG</sequence>
<proteinExistence type="inferred from homology"/>
<dbReference type="Pfam" id="PF13561">
    <property type="entry name" value="adh_short_C2"/>
    <property type="match status" value="1"/>
</dbReference>
<dbReference type="KEGG" id="sng:SNE_A07830"/>
<dbReference type="InterPro" id="IPR050259">
    <property type="entry name" value="SDR"/>
</dbReference>
<dbReference type="GO" id="GO:0047936">
    <property type="term" value="F:glucose 1-dehydrogenase [NAD(P)+] activity"/>
    <property type="evidence" value="ECO:0007669"/>
    <property type="project" value="UniProtKB-EC"/>
</dbReference>
<dbReference type="PANTHER" id="PTHR42879:SF2">
    <property type="entry name" value="3-OXOACYL-[ACYL-CARRIER-PROTEIN] REDUCTASE FABG"/>
    <property type="match status" value="1"/>
</dbReference>
<dbReference type="Proteomes" id="UP000000496">
    <property type="component" value="Chromosome gsn.131"/>
</dbReference>
<dbReference type="CDD" id="cd05358">
    <property type="entry name" value="GlcDH_SDR_c"/>
    <property type="match status" value="1"/>
</dbReference>
<reference key="1">
    <citation type="journal article" date="2011" name="Mol. Biol. Evol.">
        <title>Unity in variety -- the pan-genome of the Chlamydiae.</title>
        <authorList>
            <person name="Collingro A."/>
            <person name="Tischler P."/>
            <person name="Weinmaier T."/>
            <person name="Penz T."/>
            <person name="Heinz E."/>
            <person name="Brunham R.C."/>
            <person name="Read T.D."/>
            <person name="Bavoil P.M."/>
            <person name="Sachse K."/>
            <person name="Kahane S."/>
            <person name="Friedman M.G."/>
            <person name="Rattei T."/>
            <person name="Myers G.S.A."/>
            <person name="Horn M."/>
        </authorList>
    </citation>
    <scope>NUCLEOTIDE SEQUENCE</scope>
    <source>
        <strain>Z</strain>
    </source>
</reference>
<dbReference type="RefSeq" id="WP_013943127.1">
    <property type="nucleotide sequence ID" value="NC_015713.1"/>
</dbReference>
<dbReference type="EMBL" id="FR872582">
    <property type="protein sequence ID" value="CCB88660.1"/>
    <property type="molecule type" value="Genomic_DNA"/>
</dbReference>
<dbReference type="eggNOG" id="COG1028">
    <property type="taxonomic scope" value="Bacteria"/>
</dbReference>
<dbReference type="InterPro" id="IPR002347">
    <property type="entry name" value="SDR_fam"/>
</dbReference>
<name>F8L7D3_SIMNZ</name>
<dbReference type="InterPro" id="IPR020904">
    <property type="entry name" value="Sc_DH/Rdtase_CS"/>
</dbReference>
<dbReference type="PANTHER" id="PTHR42879">
    <property type="entry name" value="3-OXOACYL-(ACYL-CARRIER-PROTEIN) REDUCTASE"/>
    <property type="match status" value="1"/>
</dbReference>